<dbReference type="EMBL" id="CP009112">
    <property type="protein sequence ID" value="ANS31902.1"/>
    <property type="molecule type" value="Genomic_DNA"/>
</dbReference>
<comment type="similarity">
    <text evidence="1">Belongs to the short-chain dehydrogenases/reductases (SDR) family.</text>
</comment>
<evidence type="ECO:0000313" key="4">
    <source>
        <dbReference type="EMBL" id="ANS31902.1"/>
    </source>
</evidence>
<dbReference type="PRINTS" id="PR00080">
    <property type="entry name" value="SDRFAMILY"/>
</dbReference>
<dbReference type="NCBIfam" id="NF005559">
    <property type="entry name" value="PRK07231.1"/>
    <property type="match status" value="1"/>
</dbReference>
<dbReference type="FunFam" id="3.40.50.720:FF:000084">
    <property type="entry name" value="Short-chain dehydrogenase reductase"/>
    <property type="match status" value="1"/>
</dbReference>
<evidence type="ECO:0000313" key="5">
    <source>
        <dbReference type="Proteomes" id="UP000186108"/>
    </source>
</evidence>
<dbReference type="SMART" id="SM00822">
    <property type="entry name" value="PKS_KR"/>
    <property type="match status" value="1"/>
</dbReference>
<dbReference type="CDD" id="cd05233">
    <property type="entry name" value="SDR_c"/>
    <property type="match status" value="1"/>
</dbReference>
<dbReference type="InterPro" id="IPR057326">
    <property type="entry name" value="KR_dom"/>
</dbReference>
<dbReference type="PANTHER" id="PTHR42760">
    <property type="entry name" value="SHORT-CHAIN DEHYDROGENASES/REDUCTASES FAMILY MEMBER"/>
    <property type="match status" value="1"/>
</dbReference>
<keyword evidence="4" id="KW-0614">Plasmid</keyword>
<dbReference type="RefSeq" id="WP_065493850.1">
    <property type="nucleotide sequence ID" value="NZ_CP009112.1"/>
</dbReference>
<dbReference type="SUPFAM" id="SSF51735">
    <property type="entry name" value="NAD(P)-binding Rossmann-fold domains"/>
    <property type="match status" value="1"/>
</dbReference>
<dbReference type="PRINTS" id="PR00081">
    <property type="entry name" value="GDHRDH"/>
</dbReference>
<name>A0A1B1KH09_RHOOP</name>
<gene>
    <name evidence="4" type="ORF">R1CP_36480</name>
</gene>
<dbReference type="GO" id="GO:0016616">
    <property type="term" value="F:oxidoreductase activity, acting on the CH-OH group of donors, NAD or NADP as acceptor"/>
    <property type="evidence" value="ECO:0007669"/>
    <property type="project" value="TreeGrafter"/>
</dbReference>
<feature type="domain" description="Ketoreductase" evidence="3">
    <location>
        <begin position="12"/>
        <end position="195"/>
    </location>
</feature>
<accession>A0A1B1KH09</accession>
<evidence type="ECO:0000256" key="2">
    <source>
        <dbReference type="ARBA" id="ARBA00023002"/>
    </source>
</evidence>
<evidence type="ECO:0000256" key="1">
    <source>
        <dbReference type="ARBA" id="ARBA00006484"/>
    </source>
</evidence>
<geneLocation type="plasmid" evidence="5">
    <name>pr1cp1</name>
</geneLocation>
<dbReference type="Proteomes" id="UP000186108">
    <property type="component" value="Plasmid pR1CP1"/>
</dbReference>
<evidence type="ECO:0000259" key="3">
    <source>
        <dbReference type="SMART" id="SM00822"/>
    </source>
</evidence>
<protein>
    <submittedName>
        <fullName evidence="4">3-oxoacyl-ACP reductase</fullName>
    </submittedName>
</protein>
<organism evidence="4 5">
    <name type="scientific">Rhodococcus opacus</name>
    <name type="common">Nocardia opaca</name>
    <dbReference type="NCBI Taxonomy" id="37919"/>
    <lineage>
        <taxon>Bacteria</taxon>
        <taxon>Bacillati</taxon>
        <taxon>Actinomycetota</taxon>
        <taxon>Actinomycetes</taxon>
        <taxon>Mycobacteriales</taxon>
        <taxon>Nocardiaceae</taxon>
        <taxon>Rhodococcus</taxon>
    </lineage>
</organism>
<dbReference type="InterPro" id="IPR036291">
    <property type="entry name" value="NAD(P)-bd_dom_sf"/>
</dbReference>
<sequence length="258" mass="26863">MSDTGSSRFVRRVCLVTGAATGIGRAVAWRMAKEGGAVAILDINGDELETTRAGIEARGATAYAVVADVSIPTDVRAAISQVESALGPIDVLVSNAGVPIVGKIQDLSLEDWDRTFAINTRSTFVVVQAVLQGMRERRRGAISITASSAALVGEVGSAPYAPSKAALVNFTKQVAVENAALGIRCNCVCPGWVDTPFNDPAFTSEAERRETVLRQVPIGREGVPDEIAAAIAFACSDDASYMTGHTLVVDGGLTLGPS</sequence>
<proteinExistence type="inferred from homology"/>
<reference evidence="4 5" key="1">
    <citation type="submission" date="2014-07" db="EMBL/GenBank/DDBJ databases">
        <authorList>
            <person name="Zhang J.E."/>
            <person name="Yang H."/>
            <person name="Guo J."/>
            <person name="Deng Z."/>
            <person name="Luo H."/>
            <person name="Luo M."/>
            <person name="Zhao B."/>
        </authorList>
    </citation>
    <scope>NUCLEOTIDE SEQUENCE [LARGE SCALE GENOMIC DNA]</scope>
    <source>
        <strain evidence="4 5">1CP</strain>
        <plasmid evidence="5">Plasmid pr1cp1</plasmid>
    </source>
</reference>
<dbReference type="InterPro" id="IPR002347">
    <property type="entry name" value="SDR_fam"/>
</dbReference>
<dbReference type="AlphaFoldDB" id="A0A1B1KH09"/>
<keyword evidence="2" id="KW-0560">Oxidoreductase</keyword>
<dbReference type="Gene3D" id="3.40.50.720">
    <property type="entry name" value="NAD(P)-binding Rossmann-like Domain"/>
    <property type="match status" value="1"/>
</dbReference>
<dbReference type="Pfam" id="PF13561">
    <property type="entry name" value="adh_short_C2"/>
    <property type="match status" value="1"/>
</dbReference>